<reference evidence="1 2" key="1">
    <citation type="submission" date="2024-09" db="EMBL/GenBank/DDBJ databases">
        <title>Laminarin stimulates single cell rates of sulfate reduction while oxygen inhibits transcriptomic activity in coastal marine sediment.</title>
        <authorList>
            <person name="Lindsay M."/>
            <person name="Orcutt B."/>
            <person name="Emerson D."/>
            <person name="Stepanauskas R."/>
            <person name="D'Angelo T."/>
        </authorList>
    </citation>
    <scope>NUCLEOTIDE SEQUENCE [LARGE SCALE GENOMIC DNA]</scope>
    <source>
        <strain evidence="1">SAG AM-311-K15</strain>
    </source>
</reference>
<dbReference type="Pfam" id="PF02566">
    <property type="entry name" value="OsmC"/>
    <property type="match status" value="1"/>
</dbReference>
<evidence type="ECO:0000313" key="1">
    <source>
        <dbReference type="EMBL" id="MFC1848848.1"/>
    </source>
</evidence>
<name>A0ABV6YS00_UNCC1</name>
<evidence type="ECO:0000313" key="2">
    <source>
        <dbReference type="Proteomes" id="UP001594351"/>
    </source>
</evidence>
<keyword evidence="1" id="KW-0560">Oxidoreductase</keyword>
<organism evidence="1 2">
    <name type="scientific">candidate division CSSED10-310 bacterium</name>
    <dbReference type="NCBI Taxonomy" id="2855610"/>
    <lineage>
        <taxon>Bacteria</taxon>
        <taxon>Bacteria division CSSED10-310</taxon>
    </lineage>
</organism>
<dbReference type="Gene3D" id="3.30.300.20">
    <property type="match status" value="1"/>
</dbReference>
<dbReference type="EC" id="1.11.1.-" evidence="1"/>
<dbReference type="GO" id="GO:0004601">
    <property type="term" value="F:peroxidase activity"/>
    <property type="evidence" value="ECO:0007669"/>
    <property type="project" value="UniProtKB-KW"/>
</dbReference>
<dbReference type="SUPFAM" id="SSF82784">
    <property type="entry name" value="OsmC-like"/>
    <property type="match status" value="1"/>
</dbReference>
<dbReference type="InterPro" id="IPR015946">
    <property type="entry name" value="KH_dom-like_a/b"/>
</dbReference>
<dbReference type="Proteomes" id="UP001594351">
    <property type="component" value="Unassembled WGS sequence"/>
</dbReference>
<dbReference type="InterPro" id="IPR003718">
    <property type="entry name" value="OsmC/Ohr_fam"/>
</dbReference>
<dbReference type="InterPro" id="IPR036102">
    <property type="entry name" value="OsmC/Ohrsf"/>
</dbReference>
<proteinExistence type="predicted"/>
<sequence>MDMEIYFPGGKRVDAKYGDLIIPTDQSVKSGGDGSAPAPFDLFLTSIGACAGIYVLSFCQSRNIPTDDIRLKMSINYNQQIKLIDTITITVELPSDFPEKYVQPVIKAAELCAVAKHLYNPPQIKLEAEVKQETSV</sequence>
<dbReference type="PANTHER" id="PTHR39624">
    <property type="entry name" value="PROTEIN INVOLVED IN RIMO-MEDIATED BETA-METHYLTHIOLATION OF RIBOSOMAL PROTEIN S12 YCAO"/>
    <property type="match status" value="1"/>
</dbReference>
<keyword evidence="2" id="KW-1185">Reference proteome</keyword>
<comment type="caution">
    <text evidence="1">The sequence shown here is derived from an EMBL/GenBank/DDBJ whole genome shotgun (WGS) entry which is preliminary data.</text>
</comment>
<dbReference type="EMBL" id="JBHPBY010000009">
    <property type="protein sequence ID" value="MFC1848848.1"/>
    <property type="molecule type" value="Genomic_DNA"/>
</dbReference>
<keyword evidence="1" id="KW-0575">Peroxidase</keyword>
<protein>
    <submittedName>
        <fullName evidence="1">OsmC family protein</fullName>
        <ecNumber evidence="1">1.11.1.-</ecNumber>
    </submittedName>
</protein>
<dbReference type="PANTHER" id="PTHR39624:SF2">
    <property type="entry name" value="OSMC-LIKE PROTEIN"/>
    <property type="match status" value="1"/>
</dbReference>
<gene>
    <name evidence="1" type="ORF">ACFL27_01455</name>
</gene>
<accession>A0ABV6YS00</accession>